<reference evidence="3 4" key="1">
    <citation type="submission" date="2019-03" db="EMBL/GenBank/DDBJ databases">
        <title>Genomic Encyclopedia of Type Strains, Phase IV (KMG-IV): sequencing the most valuable type-strain genomes for metagenomic binning, comparative biology and taxonomic classification.</title>
        <authorList>
            <person name="Goeker M."/>
        </authorList>
    </citation>
    <scope>NUCLEOTIDE SEQUENCE [LARGE SCALE GENOMIC DNA]</scope>
    <source>
        <strain evidence="3 4">DSM 100433</strain>
    </source>
</reference>
<evidence type="ECO:0000313" key="4">
    <source>
        <dbReference type="Proteomes" id="UP000294682"/>
    </source>
</evidence>
<dbReference type="Gene3D" id="2.60.40.2700">
    <property type="match status" value="1"/>
</dbReference>
<sequence>MIQMRRSTRCLWCLLTAVMMVCAFGSSAIAALPEPQAEICFLTLSGDTLTIRQGGVQTGSFAVGGEGFDIAFYRYEPTGQLCVRFTDKNGDDRKIALGTSIQLALSGTFDTITLNASLGDTRFYLKSDASVETFNLNFSGTAFIYGRAGHVAMNGPAVASLQRNAEVGLVSLNNRGAALKATFGSNVPQVNRIAGGRAESPSSSRSDGNRRDDENYITGVSIVGDMNVGKTVNAQVSYRYAWPYGRAGYQWYVRTSAGSVYPLSGETDSSLYIDGTDVKVGDEVRVRVEGKGDTGGSAFSDWYTVQSLNNKNYITGVSIVGDVSVGKTVDAQVSYRYAWPYGRAGYQWFVRTSGGMSALGGETDSSLYIDGTDVKAGDEVRVRVEGKGDTSGNVRSDWYTVQSRQVIISGSGTMTDRIGDNVMYTITAQGVPDATSLKITWDREPAASVNIERFLRNEARMTITANALTVPGSYRFSASVLGYTSAQETLTIGSSSVS</sequence>
<organism evidence="3 4">
    <name type="scientific">Harryflintia acetispora</name>
    <dbReference type="NCBI Taxonomy" id="1849041"/>
    <lineage>
        <taxon>Bacteria</taxon>
        <taxon>Bacillati</taxon>
        <taxon>Bacillota</taxon>
        <taxon>Clostridia</taxon>
        <taxon>Eubacteriales</taxon>
        <taxon>Oscillospiraceae</taxon>
        <taxon>Harryflintia</taxon>
    </lineage>
</organism>
<name>A0A9X8Y7K3_9FIRM</name>
<evidence type="ECO:0000256" key="1">
    <source>
        <dbReference type="SAM" id="MobiDB-lite"/>
    </source>
</evidence>
<dbReference type="Proteomes" id="UP000294682">
    <property type="component" value="Unassembled WGS sequence"/>
</dbReference>
<comment type="caution">
    <text evidence="3">The sequence shown here is derived from an EMBL/GenBank/DDBJ whole genome shotgun (WGS) entry which is preliminary data.</text>
</comment>
<dbReference type="AlphaFoldDB" id="A0A9X8Y7K3"/>
<protein>
    <submittedName>
        <fullName evidence="3">Uncharacterized protein</fullName>
    </submittedName>
</protein>
<evidence type="ECO:0000256" key="2">
    <source>
        <dbReference type="SAM" id="SignalP"/>
    </source>
</evidence>
<keyword evidence="2" id="KW-0732">Signal</keyword>
<feature type="signal peptide" evidence="2">
    <location>
        <begin position="1"/>
        <end position="30"/>
    </location>
</feature>
<feature type="chain" id="PRO_5040972966" evidence="2">
    <location>
        <begin position="31"/>
        <end position="498"/>
    </location>
</feature>
<feature type="region of interest" description="Disordered" evidence="1">
    <location>
        <begin position="192"/>
        <end position="213"/>
    </location>
</feature>
<accession>A0A9X8Y7K3</accession>
<evidence type="ECO:0000313" key="3">
    <source>
        <dbReference type="EMBL" id="TCL42539.1"/>
    </source>
</evidence>
<proteinExistence type="predicted"/>
<keyword evidence="4" id="KW-1185">Reference proteome</keyword>
<dbReference type="EMBL" id="SLUK01000009">
    <property type="protein sequence ID" value="TCL42539.1"/>
    <property type="molecule type" value="Genomic_DNA"/>
</dbReference>
<gene>
    <name evidence="3" type="ORF">EDD78_1092</name>
</gene>